<reference evidence="1 2" key="1">
    <citation type="journal article" date="2019" name="Int. J. Syst. Evol. Microbiol.">
        <title>The Global Catalogue of Microorganisms (GCM) 10K type strain sequencing project: providing services to taxonomists for standard genome sequencing and annotation.</title>
        <authorList>
            <consortium name="The Broad Institute Genomics Platform"/>
            <consortium name="The Broad Institute Genome Sequencing Center for Infectious Disease"/>
            <person name="Wu L."/>
            <person name="Ma J."/>
        </authorList>
    </citation>
    <scope>NUCLEOTIDE SEQUENCE [LARGE SCALE GENOMIC DNA]</scope>
    <source>
        <strain evidence="1 2">JCM 10649</strain>
    </source>
</reference>
<accession>A0ABN0ZD53</accession>
<sequence length="69" mass="6870">MVGPGARVSAARTADADALHDRDELRGIAPLARCDQQSEGTAATFPGEVDLAGEAAPGASEPLVGAVLV</sequence>
<dbReference type="EMBL" id="BAAAHB010000001">
    <property type="protein sequence ID" value="GAA0443933.1"/>
    <property type="molecule type" value="Genomic_DNA"/>
</dbReference>
<name>A0ABN0ZD53_9ACTN</name>
<evidence type="ECO:0000313" key="1">
    <source>
        <dbReference type="EMBL" id="GAA0443933.1"/>
    </source>
</evidence>
<gene>
    <name evidence="1" type="ORF">GCM10009544_03440</name>
</gene>
<protein>
    <submittedName>
        <fullName evidence="1">Uncharacterized protein</fullName>
    </submittedName>
</protein>
<evidence type="ECO:0000313" key="2">
    <source>
        <dbReference type="Proteomes" id="UP001499895"/>
    </source>
</evidence>
<proteinExistence type="predicted"/>
<organism evidence="1 2">
    <name type="scientific">Streptomyces stramineus</name>
    <dbReference type="NCBI Taxonomy" id="173861"/>
    <lineage>
        <taxon>Bacteria</taxon>
        <taxon>Bacillati</taxon>
        <taxon>Actinomycetota</taxon>
        <taxon>Actinomycetes</taxon>
        <taxon>Kitasatosporales</taxon>
        <taxon>Streptomycetaceae</taxon>
        <taxon>Streptomyces</taxon>
    </lineage>
</organism>
<dbReference type="Proteomes" id="UP001499895">
    <property type="component" value="Unassembled WGS sequence"/>
</dbReference>
<comment type="caution">
    <text evidence="1">The sequence shown here is derived from an EMBL/GenBank/DDBJ whole genome shotgun (WGS) entry which is preliminary data.</text>
</comment>
<keyword evidence="2" id="KW-1185">Reference proteome</keyword>